<accession>A0ACC6M3D6</accession>
<name>A0ACC6M3D6_9BACI</name>
<dbReference type="EMBL" id="JAWZSR010000002">
    <property type="protein sequence ID" value="MDX8045406.1"/>
    <property type="molecule type" value="Genomic_DNA"/>
</dbReference>
<comment type="caution">
    <text evidence="1">The sequence shown here is derived from an EMBL/GenBank/DDBJ whole genome shotgun (WGS) entry which is preliminary data.</text>
</comment>
<reference evidence="1" key="1">
    <citation type="submission" date="2023-11" db="EMBL/GenBank/DDBJ databases">
        <title>Gracilibacillus pellucida a moderately halophilic bacterium isolated from saline soil in Xinjiang province.</title>
        <authorList>
            <person name="Zhang Z."/>
            <person name="Tan F."/>
            <person name="Wang Y."/>
            <person name="Xia M."/>
        </authorList>
    </citation>
    <scope>NUCLEOTIDE SEQUENCE</scope>
    <source>
        <strain evidence="1">S3-1-1</strain>
    </source>
</reference>
<gene>
    <name evidence="1" type="ORF">SH601_05330</name>
</gene>
<evidence type="ECO:0000313" key="1">
    <source>
        <dbReference type="EMBL" id="MDX8045406.1"/>
    </source>
</evidence>
<keyword evidence="2" id="KW-1185">Reference proteome</keyword>
<protein>
    <submittedName>
        <fullName evidence="1">ABC transporter permease subunit</fullName>
    </submittedName>
</protein>
<sequence length="493" mass="54858">MERSLKQSQLYKHGLFSLVLSIALSLIFLFNSYDFSNQTFSTGFSIFTILYAITSIYQAFLLLLLRNDLQKKGEVATRTRMLGGIQLLSLFSGNVFATTFAFRLMRKKASIEYTFAYYMLMTDFLIVAVTLLNLFKPYVSNFFLLSMSILVVLFVTDIVLVIFLLKYNGSIHTLPKLMKGIAIVLFITGLTGNIFRFLLGYSLLLKGSNREQSVIDQWHFFWVKLTKNFTAMIGMLFIVFIFSISITSYGTFVTSFATSNNYSALLTEPNLTYPFGTDNFGRDVFSRIIFGARISLMIGLLTTIIPLVIGGLLGAISGYYHQAIDHTIMRVMDILYAIPGILLAIAIIAAFGSSTVNLIIALSVGSIPIYARTMRANVLMVSNLEYIEAAKALGESHWKILFRHAVPNSFAPMIVRATLTIGTAVIATSSLSFLGLGVEPHIPEWGNVLRIGSAYLETEPYLAIFPGFAIILLVLSFNFLGDGLRDALDPKMN</sequence>
<evidence type="ECO:0000313" key="2">
    <source>
        <dbReference type="Proteomes" id="UP001277972"/>
    </source>
</evidence>
<dbReference type="Proteomes" id="UP001277972">
    <property type="component" value="Unassembled WGS sequence"/>
</dbReference>
<organism evidence="1 2">
    <name type="scientific">Gracilibacillus pellucidus</name>
    <dbReference type="NCBI Taxonomy" id="3095368"/>
    <lineage>
        <taxon>Bacteria</taxon>
        <taxon>Bacillati</taxon>
        <taxon>Bacillota</taxon>
        <taxon>Bacilli</taxon>
        <taxon>Bacillales</taxon>
        <taxon>Bacillaceae</taxon>
        <taxon>Gracilibacillus</taxon>
    </lineage>
</organism>
<proteinExistence type="predicted"/>